<dbReference type="AlphaFoldDB" id="A0A1F5Y006"/>
<dbReference type="GO" id="GO:0005507">
    <property type="term" value="F:copper ion binding"/>
    <property type="evidence" value="ECO:0007669"/>
    <property type="project" value="TreeGrafter"/>
</dbReference>
<keyword evidence="3" id="KW-0808">Transferase</keyword>
<gene>
    <name evidence="11" type="ORF">A3G54_00700</name>
</gene>
<proteinExistence type="inferred from homology"/>
<dbReference type="PANTHER" id="PTHR30616:SF2">
    <property type="entry name" value="PURINE NUCLEOSIDE PHOSPHORYLASE LACC1"/>
    <property type="match status" value="1"/>
</dbReference>
<dbReference type="PANTHER" id="PTHR30616">
    <property type="entry name" value="UNCHARACTERIZED PROTEIN YFIH"/>
    <property type="match status" value="1"/>
</dbReference>
<evidence type="ECO:0000256" key="4">
    <source>
        <dbReference type="ARBA" id="ARBA00022723"/>
    </source>
</evidence>
<keyword evidence="5" id="KW-0378">Hydrolase</keyword>
<accession>A0A1F5Y006</accession>
<comment type="catalytic activity">
    <reaction evidence="9">
        <text>S-methyl-5'-thioadenosine + phosphate = 5-(methylsulfanyl)-alpha-D-ribose 1-phosphate + adenine</text>
        <dbReference type="Rhea" id="RHEA:11852"/>
        <dbReference type="ChEBI" id="CHEBI:16708"/>
        <dbReference type="ChEBI" id="CHEBI:17509"/>
        <dbReference type="ChEBI" id="CHEBI:43474"/>
        <dbReference type="ChEBI" id="CHEBI:58533"/>
        <dbReference type="EC" id="2.4.2.28"/>
    </reaction>
    <physiologicalReaction direction="left-to-right" evidence="9">
        <dbReference type="Rhea" id="RHEA:11853"/>
    </physiologicalReaction>
</comment>
<dbReference type="STRING" id="1798364.A3G54_00700"/>
<dbReference type="Proteomes" id="UP000178894">
    <property type="component" value="Unassembled WGS sequence"/>
</dbReference>
<dbReference type="InterPro" id="IPR003730">
    <property type="entry name" value="Cu_polyphenol_OxRdtase"/>
</dbReference>
<evidence type="ECO:0000256" key="2">
    <source>
        <dbReference type="ARBA" id="ARBA00007353"/>
    </source>
</evidence>
<keyword evidence="6" id="KW-0862">Zinc</keyword>
<comment type="catalytic activity">
    <reaction evidence="7">
        <text>adenosine + H2O + H(+) = inosine + NH4(+)</text>
        <dbReference type="Rhea" id="RHEA:24408"/>
        <dbReference type="ChEBI" id="CHEBI:15377"/>
        <dbReference type="ChEBI" id="CHEBI:15378"/>
        <dbReference type="ChEBI" id="CHEBI:16335"/>
        <dbReference type="ChEBI" id="CHEBI:17596"/>
        <dbReference type="ChEBI" id="CHEBI:28938"/>
        <dbReference type="EC" id="3.5.4.4"/>
    </reaction>
    <physiologicalReaction direction="left-to-right" evidence="7">
        <dbReference type="Rhea" id="RHEA:24409"/>
    </physiologicalReaction>
</comment>
<evidence type="ECO:0000256" key="9">
    <source>
        <dbReference type="ARBA" id="ARBA00049893"/>
    </source>
</evidence>
<dbReference type="InterPro" id="IPR038371">
    <property type="entry name" value="Cu_polyphenol_OxRdtase_sf"/>
</dbReference>
<reference evidence="11 12" key="1">
    <citation type="journal article" date="2016" name="Nat. Commun.">
        <title>Thousands of microbial genomes shed light on interconnected biogeochemical processes in an aquifer system.</title>
        <authorList>
            <person name="Anantharaman K."/>
            <person name="Brown C.T."/>
            <person name="Hug L.A."/>
            <person name="Sharon I."/>
            <person name="Castelle C.J."/>
            <person name="Probst A.J."/>
            <person name="Thomas B.C."/>
            <person name="Singh A."/>
            <person name="Wilkins M.J."/>
            <person name="Karaoz U."/>
            <person name="Brodie E.L."/>
            <person name="Williams K.H."/>
            <person name="Hubbard S.S."/>
            <person name="Banfield J.F."/>
        </authorList>
    </citation>
    <scope>NUCLEOTIDE SEQUENCE [LARGE SCALE GENOMIC DNA]</scope>
</reference>
<evidence type="ECO:0000256" key="3">
    <source>
        <dbReference type="ARBA" id="ARBA00022679"/>
    </source>
</evidence>
<dbReference type="GO" id="GO:0017061">
    <property type="term" value="F:S-methyl-5-thioadenosine phosphorylase activity"/>
    <property type="evidence" value="ECO:0007669"/>
    <property type="project" value="UniProtKB-EC"/>
</dbReference>
<organism evidence="11 12">
    <name type="scientific">Candidatus Giovannonibacteria bacterium RIFCSPLOWO2_12_FULL_44_15</name>
    <dbReference type="NCBI Taxonomy" id="1798364"/>
    <lineage>
        <taxon>Bacteria</taxon>
        <taxon>Candidatus Giovannoniibacteriota</taxon>
    </lineage>
</organism>
<evidence type="ECO:0000256" key="10">
    <source>
        <dbReference type="RuleBase" id="RU361274"/>
    </source>
</evidence>
<comment type="caution">
    <text evidence="11">The sequence shown here is derived from an EMBL/GenBank/DDBJ whole genome shotgun (WGS) entry which is preliminary data.</text>
</comment>
<evidence type="ECO:0000256" key="5">
    <source>
        <dbReference type="ARBA" id="ARBA00022801"/>
    </source>
</evidence>
<comment type="similarity">
    <text evidence="2 10">Belongs to the purine nucleoside phosphorylase YfiH/LACC1 family.</text>
</comment>
<comment type="catalytic activity">
    <reaction evidence="8">
        <text>adenosine + phosphate = alpha-D-ribose 1-phosphate + adenine</text>
        <dbReference type="Rhea" id="RHEA:27642"/>
        <dbReference type="ChEBI" id="CHEBI:16335"/>
        <dbReference type="ChEBI" id="CHEBI:16708"/>
        <dbReference type="ChEBI" id="CHEBI:43474"/>
        <dbReference type="ChEBI" id="CHEBI:57720"/>
        <dbReference type="EC" id="2.4.2.1"/>
    </reaction>
    <physiologicalReaction direction="left-to-right" evidence="8">
        <dbReference type="Rhea" id="RHEA:27643"/>
    </physiologicalReaction>
</comment>
<dbReference type="GO" id="GO:0016787">
    <property type="term" value="F:hydrolase activity"/>
    <property type="evidence" value="ECO:0007669"/>
    <property type="project" value="UniProtKB-KW"/>
</dbReference>
<dbReference type="Gene3D" id="3.60.140.10">
    <property type="entry name" value="CNF1/YfiH-like putative cysteine hydrolases"/>
    <property type="match status" value="1"/>
</dbReference>
<dbReference type="NCBIfam" id="TIGR00726">
    <property type="entry name" value="peptidoglycan editing factor PgeF"/>
    <property type="match status" value="1"/>
</dbReference>
<keyword evidence="4" id="KW-0479">Metal-binding</keyword>
<dbReference type="InterPro" id="IPR011324">
    <property type="entry name" value="Cytotoxic_necrot_fac-like_cat"/>
</dbReference>
<evidence type="ECO:0000256" key="1">
    <source>
        <dbReference type="ARBA" id="ARBA00000553"/>
    </source>
</evidence>
<evidence type="ECO:0000256" key="8">
    <source>
        <dbReference type="ARBA" id="ARBA00048968"/>
    </source>
</evidence>
<dbReference type="SUPFAM" id="SSF64438">
    <property type="entry name" value="CNF1/YfiH-like putative cysteine hydrolases"/>
    <property type="match status" value="1"/>
</dbReference>
<dbReference type="CDD" id="cd16833">
    <property type="entry name" value="YfiH"/>
    <property type="match status" value="1"/>
</dbReference>
<sequence>MKFRIFEEYPELKYGISEKSDGAMKFDAKRRDAYFSQLGKATPYVLADVVHGTKIAAIDMGNRGSALSDTDGLITQVGNLFLTITVADCFPVYFYDPAARIIGLAHAGWRGVSKNIVKEVIKVLKKSGGGGENLLVGIGPGIRECHFEVKEEVAKIFGTKEKFINLSGIIQGQLGGLGVKTGNIEDSGECTFCLSDKYFSYRRDKLVQVEAMIGYIGIKHD</sequence>
<dbReference type="Pfam" id="PF02578">
    <property type="entry name" value="Cu-oxidase_4"/>
    <property type="match status" value="1"/>
</dbReference>
<protein>
    <recommendedName>
        <fullName evidence="10">Purine nucleoside phosphorylase</fullName>
    </recommendedName>
</protein>
<name>A0A1F5Y006_9BACT</name>
<evidence type="ECO:0000313" key="11">
    <source>
        <dbReference type="EMBL" id="OGF93504.1"/>
    </source>
</evidence>
<comment type="catalytic activity">
    <reaction evidence="1">
        <text>inosine + phosphate = alpha-D-ribose 1-phosphate + hypoxanthine</text>
        <dbReference type="Rhea" id="RHEA:27646"/>
        <dbReference type="ChEBI" id="CHEBI:17368"/>
        <dbReference type="ChEBI" id="CHEBI:17596"/>
        <dbReference type="ChEBI" id="CHEBI:43474"/>
        <dbReference type="ChEBI" id="CHEBI:57720"/>
        <dbReference type="EC" id="2.4.2.1"/>
    </reaction>
    <physiologicalReaction direction="left-to-right" evidence="1">
        <dbReference type="Rhea" id="RHEA:27647"/>
    </physiologicalReaction>
</comment>
<evidence type="ECO:0000256" key="7">
    <source>
        <dbReference type="ARBA" id="ARBA00047989"/>
    </source>
</evidence>
<evidence type="ECO:0000313" key="12">
    <source>
        <dbReference type="Proteomes" id="UP000178894"/>
    </source>
</evidence>
<dbReference type="EMBL" id="MFIQ01000014">
    <property type="protein sequence ID" value="OGF93504.1"/>
    <property type="molecule type" value="Genomic_DNA"/>
</dbReference>
<evidence type="ECO:0000256" key="6">
    <source>
        <dbReference type="ARBA" id="ARBA00022833"/>
    </source>
</evidence>